<protein>
    <recommendedName>
        <fullName evidence="1">HTH asnC-type domain-containing protein</fullName>
    </recommendedName>
</protein>
<dbReference type="InterPro" id="IPR036388">
    <property type="entry name" value="WH-like_DNA-bd_sf"/>
</dbReference>
<comment type="caution">
    <text evidence="2">The sequence shown here is derived from an EMBL/GenBank/DDBJ whole genome shotgun (WGS) entry which is preliminary data.</text>
</comment>
<dbReference type="AlphaFoldDB" id="X0ZRA0"/>
<organism evidence="2">
    <name type="scientific">marine sediment metagenome</name>
    <dbReference type="NCBI Taxonomy" id="412755"/>
    <lineage>
        <taxon>unclassified sequences</taxon>
        <taxon>metagenomes</taxon>
        <taxon>ecological metagenomes</taxon>
    </lineage>
</organism>
<dbReference type="Gene3D" id="1.10.10.10">
    <property type="entry name" value="Winged helix-like DNA-binding domain superfamily/Winged helix DNA-binding domain"/>
    <property type="match status" value="1"/>
</dbReference>
<reference evidence="2" key="1">
    <citation type="journal article" date="2014" name="Front. Microbiol.">
        <title>High frequency of phylogenetically diverse reductive dehalogenase-homologous genes in deep subseafloor sedimentary metagenomes.</title>
        <authorList>
            <person name="Kawai M."/>
            <person name="Futagami T."/>
            <person name="Toyoda A."/>
            <person name="Takaki Y."/>
            <person name="Nishi S."/>
            <person name="Hori S."/>
            <person name="Arai W."/>
            <person name="Tsubouchi T."/>
            <person name="Morono Y."/>
            <person name="Uchiyama I."/>
            <person name="Ito T."/>
            <person name="Fujiyama A."/>
            <person name="Inagaki F."/>
            <person name="Takami H."/>
        </authorList>
    </citation>
    <scope>NUCLEOTIDE SEQUENCE</scope>
    <source>
        <strain evidence="2">Expedition CK06-06</strain>
    </source>
</reference>
<dbReference type="SUPFAM" id="SSF46785">
    <property type="entry name" value="Winged helix' DNA-binding domain"/>
    <property type="match status" value="1"/>
</dbReference>
<accession>X0ZRA0</accession>
<evidence type="ECO:0000313" key="2">
    <source>
        <dbReference type="EMBL" id="GAG62948.1"/>
    </source>
</evidence>
<dbReference type="Pfam" id="PF13404">
    <property type="entry name" value="HTH_AsnC-type"/>
    <property type="match status" value="1"/>
</dbReference>
<gene>
    <name evidence="2" type="ORF">S01H4_20275</name>
</gene>
<evidence type="ECO:0000259" key="1">
    <source>
        <dbReference type="Pfam" id="PF13404"/>
    </source>
</evidence>
<dbReference type="EMBL" id="BART01009104">
    <property type="protein sequence ID" value="GAG62948.1"/>
    <property type="molecule type" value="Genomic_DNA"/>
</dbReference>
<dbReference type="InterPro" id="IPR000485">
    <property type="entry name" value="AsnC-type_HTH_dom"/>
</dbReference>
<proteinExistence type="predicted"/>
<feature type="non-terminal residue" evidence="2">
    <location>
        <position position="1"/>
    </location>
</feature>
<dbReference type="GO" id="GO:0043565">
    <property type="term" value="F:sequence-specific DNA binding"/>
    <property type="evidence" value="ECO:0007669"/>
    <property type="project" value="InterPro"/>
</dbReference>
<sequence length="201" mass="23201">ESGKHLLIMGYLRDISSMRDYSTYVSETAQISAPIIGITDIPYITTPEPLSTIDYKILKTLNRDARKPITDIADDVGISAKTIRKRLVRMIENKLVNFTVEWTEKAENNLTTGFHIYLKEGTSINSTNQYLYEKYSENIITCLSYSNIPNFTTMYIWTRNIQESQKIQEELQTEGFKDIIPYIALSGNSYDCWVDQLLRTK</sequence>
<feature type="domain" description="HTH asnC-type" evidence="1">
    <location>
        <begin position="52"/>
        <end position="90"/>
    </location>
</feature>
<name>X0ZRA0_9ZZZZ</name>
<dbReference type="InterPro" id="IPR036390">
    <property type="entry name" value="WH_DNA-bd_sf"/>
</dbReference>
<dbReference type="PRINTS" id="PR00033">
    <property type="entry name" value="HTHASNC"/>
</dbReference>